<organism evidence="10 11">
    <name type="scientific">Tigriopus californicus</name>
    <name type="common">Marine copepod</name>
    <dbReference type="NCBI Taxonomy" id="6832"/>
    <lineage>
        <taxon>Eukaryota</taxon>
        <taxon>Metazoa</taxon>
        <taxon>Ecdysozoa</taxon>
        <taxon>Arthropoda</taxon>
        <taxon>Crustacea</taxon>
        <taxon>Multicrustacea</taxon>
        <taxon>Hexanauplia</taxon>
        <taxon>Copepoda</taxon>
        <taxon>Harpacticoida</taxon>
        <taxon>Harpacticidae</taxon>
        <taxon>Tigriopus</taxon>
    </lineage>
</organism>
<keyword evidence="4 8" id="KW-0805">Transcription regulation</keyword>
<accession>A0A553NX30</accession>
<reference evidence="10 11" key="1">
    <citation type="journal article" date="2018" name="Nat. Ecol. Evol.">
        <title>Genomic signatures of mitonuclear coevolution across populations of Tigriopus californicus.</title>
        <authorList>
            <person name="Barreto F.S."/>
            <person name="Watson E.T."/>
            <person name="Lima T.G."/>
            <person name="Willett C.S."/>
            <person name="Edmands S."/>
            <person name="Li W."/>
            <person name="Burton R.S."/>
        </authorList>
    </citation>
    <scope>NUCLEOTIDE SEQUENCE [LARGE SCALE GENOMIC DNA]</scope>
    <source>
        <strain evidence="10 11">San Diego</strain>
    </source>
</reference>
<dbReference type="OrthoDB" id="10257739at2759"/>
<feature type="region of interest" description="Disordered" evidence="9">
    <location>
        <begin position="201"/>
        <end position="240"/>
    </location>
</feature>
<evidence type="ECO:0000256" key="9">
    <source>
        <dbReference type="SAM" id="MobiDB-lite"/>
    </source>
</evidence>
<keyword evidence="11" id="KW-1185">Reference proteome</keyword>
<dbReference type="InterPro" id="IPR008831">
    <property type="entry name" value="Mediator_Med31"/>
</dbReference>
<dbReference type="InterPro" id="IPR038089">
    <property type="entry name" value="Med31_sf"/>
</dbReference>
<sequence length="240" mass="26230">MESPGGYRKMLPTSGGGGAVGPSGVIGVGPPPPYPGYSPSHVSGGALPPASSPQFSMLKGTPPHSVMLSGPPSTSVTPSPAIYSEADEKQRIRFQIELEFVQCLGNPNYLHFLAQRGYFKQPKFIQYLKYLQYWKEPRYVQFIKYPLCLHFLELLQHEAFRKEIVNGQCAKFLDDQTILHWQHYTRKRARLIESKMEASNAANSATPNAGGPASSVNATTNNSHANATGHENLGSSGILK</sequence>
<evidence type="ECO:0000256" key="6">
    <source>
        <dbReference type="ARBA" id="ARBA00023163"/>
    </source>
</evidence>
<gene>
    <name evidence="10" type="ORF">TCAL_02817</name>
</gene>
<comment type="caution">
    <text evidence="10">The sequence shown here is derived from an EMBL/GenBank/DDBJ whole genome shotgun (WGS) entry which is preliminary data.</text>
</comment>
<comment type="subcellular location">
    <subcellularLocation>
        <location evidence="1 8">Nucleus</location>
    </subcellularLocation>
</comment>
<evidence type="ECO:0000313" key="10">
    <source>
        <dbReference type="EMBL" id="TRY69994.1"/>
    </source>
</evidence>
<feature type="compositionally biased region" description="Low complexity" evidence="9">
    <location>
        <begin position="201"/>
        <end position="228"/>
    </location>
</feature>
<dbReference type="GO" id="GO:0016592">
    <property type="term" value="C:mediator complex"/>
    <property type="evidence" value="ECO:0007669"/>
    <property type="project" value="InterPro"/>
</dbReference>
<evidence type="ECO:0000256" key="1">
    <source>
        <dbReference type="ARBA" id="ARBA00004123"/>
    </source>
</evidence>
<evidence type="ECO:0000256" key="5">
    <source>
        <dbReference type="ARBA" id="ARBA00023159"/>
    </source>
</evidence>
<dbReference type="Gene3D" id="1.10.10.1340">
    <property type="entry name" value="Mediator of RNA polymerase II, submodule Med31 (Soh1)"/>
    <property type="match status" value="1"/>
</dbReference>
<evidence type="ECO:0000313" key="11">
    <source>
        <dbReference type="Proteomes" id="UP000318571"/>
    </source>
</evidence>
<keyword evidence="5 8" id="KW-0010">Activator</keyword>
<feature type="compositionally biased region" description="Gly residues" evidence="9">
    <location>
        <begin position="14"/>
        <end position="27"/>
    </location>
</feature>
<feature type="region of interest" description="Disordered" evidence="9">
    <location>
        <begin position="1"/>
        <end position="46"/>
    </location>
</feature>
<dbReference type="AlphaFoldDB" id="A0A553NX30"/>
<evidence type="ECO:0000256" key="2">
    <source>
        <dbReference type="ARBA" id="ARBA00006378"/>
    </source>
</evidence>
<dbReference type="GO" id="GO:0003712">
    <property type="term" value="F:transcription coregulator activity"/>
    <property type="evidence" value="ECO:0007669"/>
    <property type="project" value="InterPro"/>
</dbReference>
<evidence type="ECO:0000256" key="4">
    <source>
        <dbReference type="ARBA" id="ARBA00023015"/>
    </source>
</evidence>
<dbReference type="FunFam" id="1.10.10.1340:FF:000001">
    <property type="entry name" value="Mediator of RNA polymerase II transcription subunit 31"/>
    <property type="match status" value="1"/>
</dbReference>
<dbReference type="STRING" id="6832.A0A553NX30"/>
<comment type="function">
    <text evidence="8">Component of the Mediator complex, a coactivator involved in the regulated transcription of nearly all RNA polymerase II-dependent genes. Mediator functions as a bridge to convey information from gene-specific regulatory proteins to the basal RNA polymerase II transcription machinery. Mediator is recruited to promoters by direct interactions with regulatory proteins and serves as a scaffold for the assembly of a functional preinitiation complex with RNA polymerase II and the general transcription factors.</text>
</comment>
<dbReference type="EMBL" id="VCGU01000009">
    <property type="protein sequence ID" value="TRY69994.1"/>
    <property type="molecule type" value="Genomic_DNA"/>
</dbReference>
<comment type="similarity">
    <text evidence="2 8">Belongs to the Mediator complex subunit 31 family.</text>
</comment>
<name>A0A553NX30_TIGCA</name>
<protein>
    <recommendedName>
        <fullName evidence="3 8">Mediator of RNA polymerase II transcription subunit 31</fullName>
    </recommendedName>
</protein>
<dbReference type="Pfam" id="PF05669">
    <property type="entry name" value="Med31"/>
    <property type="match status" value="1"/>
</dbReference>
<dbReference type="Proteomes" id="UP000318571">
    <property type="component" value="Chromosome 9"/>
</dbReference>
<keyword evidence="7 8" id="KW-0539">Nucleus</keyword>
<dbReference type="PANTHER" id="PTHR13186">
    <property type="entry name" value="MEDIATOR OF RNA POLYMERASE II TRANSCRIPTION SUBUNIT 31"/>
    <property type="match status" value="1"/>
</dbReference>
<evidence type="ECO:0000256" key="8">
    <source>
        <dbReference type="RuleBase" id="RU364129"/>
    </source>
</evidence>
<keyword evidence="6 8" id="KW-0804">Transcription</keyword>
<comment type="subunit">
    <text evidence="8">Component of the Mediator complex.</text>
</comment>
<evidence type="ECO:0000256" key="3">
    <source>
        <dbReference type="ARBA" id="ARBA00019660"/>
    </source>
</evidence>
<dbReference type="GO" id="GO:0006355">
    <property type="term" value="P:regulation of DNA-templated transcription"/>
    <property type="evidence" value="ECO:0007669"/>
    <property type="project" value="InterPro"/>
</dbReference>
<proteinExistence type="inferred from homology"/>
<evidence type="ECO:0000256" key="7">
    <source>
        <dbReference type="ARBA" id="ARBA00023242"/>
    </source>
</evidence>